<gene>
    <name evidence="3" type="ORF">B4U79_07764</name>
    <name evidence="2" type="ORF">B4U79_15990</name>
</gene>
<evidence type="ECO:0008006" key="5">
    <source>
        <dbReference type="Google" id="ProtNLM"/>
    </source>
</evidence>
<feature type="transmembrane region" description="Helical" evidence="1">
    <location>
        <begin position="54"/>
        <end position="74"/>
    </location>
</feature>
<evidence type="ECO:0000256" key="1">
    <source>
        <dbReference type="SAM" id="Phobius"/>
    </source>
</evidence>
<reference evidence="2 4" key="1">
    <citation type="journal article" date="2018" name="Gigascience">
        <title>Genomes of trombidid mites reveal novel predicted allergens and laterally-transferred genes associated with secondary metabolism.</title>
        <authorList>
            <person name="Dong X."/>
            <person name="Chaisiri K."/>
            <person name="Xia D."/>
            <person name="Armstrong S.D."/>
            <person name="Fang Y."/>
            <person name="Donnelly M.J."/>
            <person name="Kadowaki T."/>
            <person name="McGarry J.W."/>
            <person name="Darby A.C."/>
            <person name="Makepeace B.L."/>
        </authorList>
    </citation>
    <scope>NUCLEOTIDE SEQUENCE [LARGE SCALE GENOMIC DNA]</scope>
    <source>
        <strain evidence="2">UoL-WK</strain>
    </source>
</reference>
<dbReference type="OrthoDB" id="6527806at2759"/>
<accession>A0A3S3RT34</accession>
<dbReference type="EMBL" id="NCKU01005642">
    <property type="protein sequence ID" value="RWS04320.1"/>
    <property type="molecule type" value="Genomic_DNA"/>
</dbReference>
<evidence type="ECO:0000313" key="3">
    <source>
        <dbReference type="EMBL" id="RWS04338.1"/>
    </source>
</evidence>
<dbReference type="AlphaFoldDB" id="A0A3S3RT34"/>
<feature type="transmembrane region" description="Helical" evidence="1">
    <location>
        <begin position="112"/>
        <end position="131"/>
    </location>
</feature>
<dbReference type="EMBL" id="NCKU01005625">
    <property type="protein sequence ID" value="RWS04338.1"/>
    <property type="molecule type" value="Genomic_DNA"/>
</dbReference>
<evidence type="ECO:0000313" key="2">
    <source>
        <dbReference type="EMBL" id="RWS04320.1"/>
    </source>
</evidence>
<organism evidence="2 4">
    <name type="scientific">Dinothrombium tinctorium</name>
    <dbReference type="NCBI Taxonomy" id="1965070"/>
    <lineage>
        <taxon>Eukaryota</taxon>
        <taxon>Metazoa</taxon>
        <taxon>Ecdysozoa</taxon>
        <taxon>Arthropoda</taxon>
        <taxon>Chelicerata</taxon>
        <taxon>Arachnida</taxon>
        <taxon>Acari</taxon>
        <taxon>Acariformes</taxon>
        <taxon>Trombidiformes</taxon>
        <taxon>Prostigmata</taxon>
        <taxon>Anystina</taxon>
        <taxon>Parasitengona</taxon>
        <taxon>Trombidioidea</taxon>
        <taxon>Trombidiidae</taxon>
        <taxon>Dinothrombium</taxon>
    </lineage>
</organism>
<proteinExistence type="predicted"/>
<dbReference type="Proteomes" id="UP000285301">
    <property type="component" value="Unassembled WGS sequence"/>
</dbReference>
<protein>
    <recommendedName>
        <fullName evidence="5">MARVEL domain-containing protein</fullName>
    </recommendedName>
</protein>
<comment type="caution">
    <text evidence="2">The sequence shown here is derived from an EMBL/GenBank/DDBJ whole genome shotgun (WGS) entry which is preliminary data.</text>
</comment>
<feature type="transmembrane region" description="Helical" evidence="1">
    <location>
        <begin position="137"/>
        <end position="158"/>
    </location>
</feature>
<feature type="transmembrane region" description="Helical" evidence="1">
    <location>
        <begin position="86"/>
        <end position="105"/>
    </location>
</feature>
<reference evidence="2" key="2">
    <citation type="submission" date="2018-11" db="EMBL/GenBank/DDBJ databases">
        <title>Trombidioid mite genomics.</title>
        <authorList>
            <person name="Dong X."/>
        </authorList>
    </citation>
    <scope>NUCLEOTIDE SEQUENCE</scope>
    <source>
        <strain evidence="2">UoL-WK</strain>
    </source>
</reference>
<keyword evidence="4" id="KW-1185">Reference proteome</keyword>
<sequence>MHTLMEVSQNSATPSDTPIQTSAPSQLPKIVKVDSVPQLLIPNEPLSFRVTFLIVKYVFIVTNLMGAVVSLYLLCSDEGIEWNSQNALKVLGLMFFIILAVVALFGAIKEECYIVLTYDLFIVSMAVITIINVWSVIYQSLLIVLYVCLCLGFAYLLYRKHPSPSI</sequence>
<keyword evidence="1" id="KW-1133">Transmembrane helix</keyword>
<keyword evidence="1" id="KW-0812">Transmembrane</keyword>
<keyword evidence="1" id="KW-0472">Membrane</keyword>
<evidence type="ECO:0000313" key="4">
    <source>
        <dbReference type="Proteomes" id="UP000285301"/>
    </source>
</evidence>
<name>A0A3S3RT34_9ACAR</name>